<keyword evidence="7" id="KW-0564">Palmitate</keyword>
<comment type="caution">
    <text evidence="10">The sequence shown here is derived from an EMBL/GenBank/DDBJ whole genome shotgun (WGS) entry which is preliminary data.</text>
</comment>
<dbReference type="InterPro" id="IPR050490">
    <property type="entry name" value="Bact_solute-bd_prot1"/>
</dbReference>
<feature type="signal peptide" evidence="9">
    <location>
        <begin position="1"/>
        <end position="32"/>
    </location>
</feature>
<evidence type="ECO:0000256" key="1">
    <source>
        <dbReference type="ARBA" id="ARBA00004418"/>
    </source>
</evidence>
<reference evidence="10" key="1">
    <citation type="journal article" date="2014" name="Int. J. Syst. Evol. Microbiol.">
        <title>Complete genome sequence of Corynebacterium casei LMG S-19264T (=DSM 44701T), isolated from a smear-ripened cheese.</title>
        <authorList>
            <consortium name="US DOE Joint Genome Institute (JGI-PGF)"/>
            <person name="Walter F."/>
            <person name="Albersmeier A."/>
            <person name="Kalinowski J."/>
            <person name="Ruckert C."/>
        </authorList>
    </citation>
    <scope>NUCLEOTIDE SEQUENCE</scope>
    <source>
        <strain evidence="10">VKM B-2789</strain>
    </source>
</reference>
<keyword evidence="11" id="KW-1185">Reference proteome</keyword>
<reference evidence="10" key="2">
    <citation type="submission" date="2023-01" db="EMBL/GenBank/DDBJ databases">
        <authorList>
            <person name="Sun Q."/>
            <person name="Evtushenko L."/>
        </authorList>
    </citation>
    <scope>NUCLEOTIDE SEQUENCE</scope>
    <source>
        <strain evidence="10">VKM B-2789</strain>
    </source>
</reference>
<gene>
    <name evidence="10" type="ORF">GCM10017653_45510</name>
</gene>
<evidence type="ECO:0000256" key="3">
    <source>
        <dbReference type="ARBA" id="ARBA00022475"/>
    </source>
</evidence>
<evidence type="ECO:0008006" key="12">
    <source>
        <dbReference type="Google" id="ProtNLM"/>
    </source>
</evidence>
<evidence type="ECO:0000256" key="4">
    <source>
        <dbReference type="ARBA" id="ARBA00022729"/>
    </source>
</evidence>
<dbReference type="SUPFAM" id="SSF53850">
    <property type="entry name" value="Periplasmic binding protein-like II"/>
    <property type="match status" value="1"/>
</dbReference>
<organism evidence="10 11">
    <name type="scientific">Ancylobacter defluvii</name>
    <dbReference type="NCBI Taxonomy" id="1282440"/>
    <lineage>
        <taxon>Bacteria</taxon>
        <taxon>Pseudomonadati</taxon>
        <taxon>Pseudomonadota</taxon>
        <taxon>Alphaproteobacteria</taxon>
        <taxon>Hyphomicrobiales</taxon>
        <taxon>Xanthobacteraceae</taxon>
        <taxon>Ancylobacter</taxon>
    </lineage>
</organism>
<evidence type="ECO:0000256" key="8">
    <source>
        <dbReference type="ARBA" id="ARBA00023288"/>
    </source>
</evidence>
<name>A0A9W6K1F8_9HYPH</name>
<evidence type="ECO:0000256" key="6">
    <source>
        <dbReference type="ARBA" id="ARBA00023136"/>
    </source>
</evidence>
<feature type="chain" id="PRO_5040751278" description="Carbohydrate ABC transporter substrate-binding protein (CUT1 family)" evidence="9">
    <location>
        <begin position="33"/>
        <end position="474"/>
    </location>
</feature>
<keyword evidence="8" id="KW-0449">Lipoprotein</keyword>
<keyword evidence="4 9" id="KW-0732">Signal</keyword>
<protein>
    <recommendedName>
        <fullName evidence="12">Carbohydrate ABC transporter substrate-binding protein (CUT1 family)</fullName>
    </recommendedName>
</protein>
<dbReference type="EMBL" id="BSFM01000021">
    <property type="protein sequence ID" value="GLK86481.1"/>
    <property type="molecule type" value="Genomic_DNA"/>
</dbReference>
<sequence>MKRKIWCFAAALAATTALTVPMVVSGVQPVLAQDAGFYAKAAAPYKGTTIRVLDEITPLQETLSKIVPDFEKETGIKVEWELLNHFEVINKGQADMLSGRGYYDAIMLHGAQLGPMLSAGVIMPLDKFVADPKLSDPGLNAADFIQAPYKTTAFSDGKQYGFINWNYNHVYWARADLLNNPEEQAAFKAKYGYDLAPAKTIEQMRDIAEFFTRKKGEKLAGVPLTSDFYGIVLEGIKGGSTFSNLWVNFIQNYGGNLLDKDGKPVFDSPQTVAALKMWRELWTFAPPGIAEYSLVDVPTVMGNGIAAQSLAWSDFVLGIDKPGVSPFAGKFVYAPIPAKAGNEAHRHADAEPSVTVISAASKNPEPTFLFLQWLADKKQQDKLIEMGQGGVPIRESSWAAPAITGSTNPTLFAAMKSSLDVATARPKMEKYPEMFDAMSGIAQQVGLGKMTPEQGAKEGQAILEKLCGGKSCTL</sequence>
<proteinExistence type="inferred from homology"/>
<dbReference type="RefSeq" id="WP_213363542.1">
    <property type="nucleotide sequence ID" value="NZ_BSFM01000021.1"/>
</dbReference>
<evidence type="ECO:0000256" key="7">
    <source>
        <dbReference type="ARBA" id="ARBA00023139"/>
    </source>
</evidence>
<accession>A0A9W6K1F8</accession>
<dbReference type="Gene3D" id="3.40.190.10">
    <property type="entry name" value="Periplasmic binding protein-like II"/>
    <property type="match status" value="2"/>
</dbReference>
<evidence type="ECO:0000313" key="11">
    <source>
        <dbReference type="Proteomes" id="UP001143330"/>
    </source>
</evidence>
<comment type="similarity">
    <text evidence="2">Belongs to the bacterial solute-binding protein 1 family.</text>
</comment>
<keyword evidence="5" id="KW-0574">Periplasm</keyword>
<dbReference type="Proteomes" id="UP001143330">
    <property type="component" value="Unassembled WGS sequence"/>
</dbReference>
<keyword evidence="6" id="KW-0472">Membrane</keyword>
<comment type="subcellular location">
    <subcellularLocation>
        <location evidence="1">Periplasm</location>
    </subcellularLocation>
</comment>
<dbReference type="GO" id="GO:0042597">
    <property type="term" value="C:periplasmic space"/>
    <property type="evidence" value="ECO:0007669"/>
    <property type="project" value="UniProtKB-SubCell"/>
</dbReference>
<evidence type="ECO:0000256" key="2">
    <source>
        <dbReference type="ARBA" id="ARBA00008520"/>
    </source>
</evidence>
<evidence type="ECO:0000256" key="9">
    <source>
        <dbReference type="SAM" id="SignalP"/>
    </source>
</evidence>
<dbReference type="PANTHER" id="PTHR43649:SF33">
    <property type="entry name" value="POLYGALACTURONAN_RHAMNOGALACTURONAN-BINDING PROTEIN YTCQ"/>
    <property type="match status" value="1"/>
</dbReference>
<dbReference type="Pfam" id="PF01547">
    <property type="entry name" value="SBP_bac_1"/>
    <property type="match status" value="1"/>
</dbReference>
<evidence type="ECO:0000313" key="10">
    <source>
        <dbReference type="EMBL" id="GLK86481.1"/>
    </source>
</evidence>
<dbReference type="PANTHER" id="PTHR43649">
    <property type="entry name" value="ARABINOSE-BINDING PROTEIN-RELATED"/>
    <property type="match status" value="1"/>
</dbReference>
<dbReference type="AlphaFoldDB" id="A0A9W6K1F8"/>
<dbReference type="InterPro" id="IPR006059">
    <property type="entry name" value="SBP"/>
</dbReference>
<keyword evidence="3" id="KW-1003">Cell membrane</keyword>
<evidence type="ECO:0000256" key="5">
    <source>
        <dbReference type="ARBA" id="ARBA00022764"/>
    </source>
</evidence>